<proteinExistence type="predicted"/>
<sequence>MAESDLPWACVAFSPGRSSKRSSGLHVRYAQVVLAIKGSQGQDQRTIRFANAKSGHFPWYDLPLGSISLWLKGYLCCHINIYEIGLSSNQQLPAPDNPTDLWADYLQLSTADKPTYMIAKEIFDILSDHQDRRLKSWRGPRFLKARHLGNGLDGEGEGKGEASSSTPKPDGCHSAPEGSCEYGPPPAGDPSCPNSEGINGSSAKSKVAPYEYKEQFWKNVPNGPTRKMPENPRVLALRSPKPLQLIAPAVSGHDVTAVQGVNAPMPIAKMASVSMGEFQQVAGGFYPDGSQQASASQGAGPSQGPNAQMAGIDQDSGALQGPRSAAALHAQMADNHQIFDAFSLSATRLSRALFGMEGHPDYEAIKALAAQGLGAMENRQYFGSYRAHKDEAEQIHGAFQWFSGRLSQGLYAEMAEMPGDFPCKGPNAGLSLLQRVHMEQVVRYRNLDMSTFHFRPWT</sequence>
<dbReference type="EMBL" id="MU251597">
    <property type="protein sequence ID" value="KAG9231507.1"/>
    <property type="molecule type" value="Genomic_DNA"/>
</dbReference>
<feature type="compositionally biased region" description="Low complexity" evidence="1">
    <location>
        <begin position="289"/>
        <end position="305"/>
    </location>
</feature>
<dbReference type="AlphaFoldDB" id="A0A9P8C2W5"/>
<accession>A0A9P8C2W5</accession>
<comment type="caution">
    <text evidence="2">The sequence shown here is derived from an EMBL/GenBank/DDBJ whole genome shotgun (WGS) entry which is preliminary data.</text>
</comment>
<reference evidence="2" key="1">
    <citation type="journal article" date="2021" name="IMA Fungus">
        <title>Genomic characterization of three marine fungi, including Emericellopsis atlantica sp. nov. with signatures of a generalist lifestyle and marine biomass degradation.</title>
        <authorList>
            <person name="Hagestad O.C."/>
            <person name="Hou L."/>
            <person name="Andersen J.H."/>
            <person name="Hansen E.H."/>
            <person name="Altermark B."/>
            <person name="Li C."/>
            <person name="Kuhnert E."/>
            <person name="Cox R.J."/>
            <person name="Crous P.W."/>
            <person name="Spatafora J.W."/>
            <person name="Lail K."/>
            <person name="Amirebrahimi M."/>
            <person name="Lipzen A."/>
            <person name="Pangilinan J."/>
            <person name="Andreopoulos W."/>
            <person name="Hayes R.D."/>
            <person name="Ng V."/>
            <person name="Grigoriev I.V."/>
            <person name="Jackson S.A."/>
            <person name="Sutton T.D.S."/>
            <person name="Dobson A.D.W."/>
            <person name="Rama T."/>
        </authorList>
    </citation>
    <scope>NUCLEOTIDE SEQUENCE</scope>
    <source>
        <strain evidence="2">TRa018bII</strain>
    </source>
</reference>
<organism evidence="2 3">
    <name type="scientific">Amylocarpus encephaloides</name>
    <dbReference type="NCBI Taxonomy" id="45428"/>
    <lineage>
        <taxon>Eukaryota</taxon>
        <taxon>Fungi</taxon>
        <taxon>Dikarya</taxon>
        <taxon>Ascomycota</taxon>
        <taxon>Pezizomycotina</taxon>
        <taxon>Leotiomycetes</taxon>
        <taxon>Helotiales</taxon>
        <taxon>Helotiales incertae sedis</taxon>
        <taxon>Amylocarpus</taxon>
    </lineage>
</organism>
<protein>
    <submittedName>
        <fullName evidence="2">Uncharacterized protein</fullName>
    </submittedName>
</protein>
<evidence type="ECO:0000313" key="3">
    <source>
        <dbReference type="Proteomes" id="UP000824998"/>
    </source>
</evidence>
<feature type="region of interest" description="Disordered" evidence="1">
    <location>
        <begin position="147"/>
        <end position="206"/>
    </location>
</feature>
<keyword evidence="3" id="KW-1185">Reference proteome</keyword>
<feature type="compositionally biased region" description="Polar residues" evidence="1">
    <location>
        <begin position="192"/>
        <end position="204"/>
    </location>
</feature>
<evidence type="ECO:0000313" key="2">
    <source>
        <dbReference type="EMBL" id="KAG9231507.1"/>
    </source>
</evidence>
<evidence type="ECO:0000256" key="1">
    <source>
        <dbReference type="SAM" id="MobiDB-lite"/>
    </source>
</evidence>
<feature type="region of interest" description="Disordered" evidence="1">
    <location>
        <begin position="286"/>
        <end position="324"/>
    </location>
</feature>
<dbReference type="Proteomes" id="UP000824998">
    <property type="component" value="Unassembled WGS sequence"/>
</dbReference>
<gene>
    <name evidence="2" type="ORF">BJ875DRAFT_115520</name>
</gene>
<name>A0A9P8C2W5_9HELO</name>